<reference evidence="7" key="1">
    <citation type="journal article" date="2013" name="Proc. Natl. Acad. Sci. U.S.A.">
        <title>Genome structure and metabolic features in the red seaweed Chondrus crispus shed light on evolution of the Archaeplastida.</title>
        <authorList>
            <person name="Collen J."/>
            <person name="Porcel B."/>
            <person name="Carre W."/>
            <person name="Ball S.G."/>
            <person name="Chaparro C."/>
            <person name="Tonon T."/>
            <person name="Barbeyron T."/>
            <person name="Michel G."/>
            <person name="Noel B."/>
            <person name="Valentin K."/>
            <person name="Elias M."/>
            <person name="Artiguenave F."/>
            <person name="Arun A."/>
            <person name="Aury J.M."/>
            <person name="Barbosa-Neto J.F."/>
            <person name="Bothwell J.H."/>
            <person name="Bouget F.Y."/>
            <person name="Brillet L."/>
            <person name="Cabello-Hurtado F."/>
            <person name="Capella-Gutierrez S."/>
            <person name="Charrier B."/>
            <person name="Cladiere L."/>
            <person name="Cock J.M."/>
            <person name="Coelho S.M."/>
            <person name="Colleoni C."/>
            <person name="Czjzek M."/>
            <person name="Da Silva C."/>
            <person name="Delage L."/>
            <person name="Denoeud F."/>
            <person name="Deschamps P."/>
            <person name="Dittami S.M."/>
            <person name="Gabaldon T."/>
            <person name="Gachon C.M."/>
            <person name="Groisillier A."/>
            <person name="Herve C."/>
            <person name="Jabbari K."/>
            <person name="Katinka M."/>
            <person name="Kloareg B."/>
            <person name="Kowalczyk N."/>
            <person name="Labadie K."/>
            <person name="Leblanc C."/>
            <person name="Lopez P.J."/>
            <person name="McLachlan D.H."/>
            <person name="Meslet-Cladiere L."/>
            <person name="Moustafa A."/>
            <person name="Nehr Z."/>
            <person name="Nyvall Collen P."/>
            <person name="Panaud O."/>
            <person name="Partensky F."/>
            <person name="Poulain J."/>
            <person name="Rensing S.A."/>
            <person name="Rousvoal S."/>
            <person name="Samson G."/>
            <person name="Symeonidi A."/>
            <person name="Weissenbach J."/>
            <person name="Zambounis A."/>
            <person name="Wincker P."/>
            <person name="Boyen C."/>
        </authorList>
    </citation>
    <scope>NUCLEOTIDE SEQUENCE [LARGE SCALE GENOMIC DNA]</scope>
    <source>
        <strain evidence="7">cv. Stackhouse</strain>
    </source>
</reference>
<dbReference type="PANTHER" id="PTHR10983:SF24">
    <property type="entry name" value="1-ACYLGLYCEROL-3-PHOSPHATE O-ACYLTRANSFERASE 3, ISOFORM E-RELATED"/>
    <property type="match status" value="1"/>
</dbReference>
<dbReference type="Pfam" id="PF01553">
    <property type="entry name" value="Acyltransferase"/>
    <property type="match status" value="1"/>
</dbReference>
<dbReference type="SMART" id="SM00563">
    <property type="entry name" value="PlsC"/>
    <property type="match status" value="1"/>
</dbReference>
<dbReference type="KEGG" id="ccp:CHC_T00008713001"/>
<evidence type="ECO:0000259" key="5">
    <source>
        <dbReference type="SMART" id="SM00563"/>
    </source>
</evidence>
<dbReference type="AlphaFoldDB" id="R7Q7F4"/>
<dbReference type="CDD" id="cd07990">
    <property type="entry name" value="LPLAT_LCLAT1-like"/>
    <property type="match status" value="1"/>
</dbReference>
<organism evidence="6 7">
    <name type="scientific">Chondrus crispus</name>
    <name type="common">Carrageen Irish moss</name>
    <name type="synonym">Polymorpha crispa</name>
    <dbReference type="NCBI Taxonomy" id="2769"/>
    <lineage>
        <taxon>Eukaryota</taxon>
        <taxon>Rhodophyta</taxon>
        <taxon>Florideophyceae</taxon>
        <taxon>Rhodymeniophycidae</taxon>
        <taxon>Gigartinales</taxon>
        <taxon>Gigartinaceae</taxon>
        <taxon>Chondrus</taxon>
    </lineage>
</organism>
<dbReference type="Proteomes" id="UP000012073">
    <property type="component" value="Unassembled WGS sequence"/>
</dbReference>
<proteinExistence type="inferred from homology"/>
<dbReference type="OMA" id="ALLMPNH"/>
<dbReference type="PhylomeDB" id="R7Q7F4"/>
<dbReference type="Pfam" id="PF16076">
    <property type="entry name" value="Acyltransf_C"/>
    <property type="match status" value="1"/>
</dbReference>
<dbReference type="InterPro" id="IPR002123">
    <property type="entry name" value="Plipid/glycerol_acylTrfase"/>
</dbReference>
<dbReference type="RefSeq" id="XP_005713582.1">
    <property type="nucleotide sequence ID" value="XM_005713525.1"/>
</dbReference>
<evidence type="ECO:0000256" key="1">
    <source>
        <dbReference type="ARBA" id="ARBA00008655"/>
    </source>
</evidence>
<dbReference type="GO" id="GO:0012505">
    <property type="term" value="C:endomembrane system"/>
    <property type="evidence" value="ECO:0007669"/>
    <property type="project" value="TreeGrafter"/>
</dbReference>
<evidence type="ECO:0000256" key="4">
    <source>
        <dbReference type="SAM" id="Phobius"/>
    </source>
</evidence>
<dbReference type="PANTHER" id="PTHR10983">
    <property type="entry name" value="1-ACYLGLYCEROL-3-PHOSPHATE ACYLTRANSFERASE-RELATED"/>
    <property type="match status" value="1"/>
</dbReference>
<keyword evidence="3 6" id="KW-0012">Acyltransferase</keyword>
<keyword evidence="4" id="KW-0472">Membrane</keyword>
<dbReference type="EMBL" id="HG001657">
    <property type="protein sequence ID" value="CDF33763.1"/>
    <property type="molecule type" value="Genomic_DNA"/>
</dbReference>
<gene>
    <name evidence="6" type="ORF">CHC_T00008713001</name>
</gene>
<evidence type="ECO:0000313" key="6">
    <source>
        <dbReference type="EMBL" id="CDF33763.1"/>
    </source>
</evidence>
<protein>
    <submittedName>
        <fullName evidence="6">1-acyl-sn-glycerol-3-phosphate acyltransferase</fullName>
    </submittedName>
</protein>
<accession>R7Q7F4</accession>
<name>R7Q7F4_CHOCR</name>
<keyword evidence="4" id="KW-1133">Transmembrane helix</keyword>
<dbReference type="SUPFAM" id="SSF69593">
    <property type="entry name" value="Glycerol-3-phosphate (1)-acyltransferase"/>
    <property type="match status" value="1"/>
</dbReference>
<comment type="similarity">
    <text evidence="1">Belongs to the 1-acyl-sn-glycerol-3-phosphate acyltransferase family.</text>
</comment>
<dbReference type="STRING" id="2769.R7Q7F4"/>
<feature type="transmembrane region" description="Helical" evidence="4">
    <location>
        <begin position="269"/>
        <end position="291"/>
    </location>
</feature>
<keyword evidence="4" id="KW-0812">Transmembrane</keyword>
<keyword evidence="7" id="KW-1185">Reference proteome</keyword>
<dbReference type="GO" id="GO:0003841">
    <property type="term" value="F:1-acylglycerol-3-phosphate O-acyltransferase activity"/>
    <property type="evidence" value="ECO:0007669"/>
    <property type="project" value="TreeGrafter"/>
</dbReference>
<sequence length="305" mass="34306">MSFKSYGDRIDPLKSHLTIVNHRSDVDWLLGLAYVARFGYPYPGNAKSVVKASLGKVPLFGNILKFAEFAFLTRSWGADKDKFFKALASMGTYSETGNPLWFVLYPEGTRFTEEKQQYSEAYAATKQLAPTTHVLFPRYKAFTAIVSALRDKFDGVIDATFMFEGEEPAIKRALAGRVSTVVHVHVKFYPMKDLPEAEEDLEKWLLERWYEKDKRIADFNKDISTLGRPNEEESDTKFSSARPFHALVAVYGFAAAATIYLFSNIPNGLYFLFASSFGAVALTGLFTAMNIRPSRKGSGSSKKKR</sequence>
<evidence type="ECO:0000256" key="3">
    <source>
        <dbReference type="ARBA" id="ARBA00023315"/>
    </source>
</evidence>
<dbReference type="GeneID" id="17321297"/>
<keyword evidence="2 6" id="KW-0808">Transferase</keyword>
<dbReference type="InterPro" id="IPR032098">
    <property type="entry name" value="Acyltransf_C"/>
</dbReference>
<dbReference type="OrthoDB" id="189226at2759"/>
<dbReference type="Gramene" id="CDF33763">
    <property type="protein sequence ID" value="CDF33763"/>
    <property type="gene ID" value="CHC_T00008713001"/>
</dbReference>
<evidence type="ECO:0000256" key="2">
    <source>
        <dbReference type="ARBA" id="ARBA00022679"/>
    </source>
</evidence>
<feature type="transmembrane region" description="Helical" evidence="4">
    <location>
        <begin position="244"/>
        <end position="263"/>
    </location>
</feature>
<feature type="domain" description="Phospholipid/glycerol acyltransferase" evidence="5">
    <location>
        <begin position="16"/>
        <end position="143"/>
    </location>
</feature>
<evidence type="ECO:0000313" key="7">
    <source>
        <dbReference type="Proteomes" id="UP000012073"/>
    </source>
</evidence>